<name>A0ABW7QSU3_9ACTN</name>
<evidence type="ECO:0000256" key="1">
    <source>
        <dbReference type="SAM" id="SignalP"/>
    </source>
</evidence>
<dbReference type="RefSeq" id="WP_397714483.1">
    <property type="nucleotide sequence ID" value="NZ_JBIRGN010000004.1"/>
</dbReference>
<evidence type="ECO:0000313" key="2">
    <source>
        <dbReference type="EMBL" id="MFH8548068.1"/>
    </source>
</evidence>
<organism evidence="2 3">
    <name type="scientific">Streptomyces longisporoflavus</name>
    <dbReference type="NCBI Taxonomy" id="28044"/>
    <lineage>
        <taxon>Bacteria</taxon>
        <taxon>Bacillati</taxon>
        <taxon>Actinomycetota</taxon>
        <taxon>Actinomycetes</taxon>
        <taxon>Kitasatosporales</taxon>
        <taxon>Streptomycetaceae</taxon>
        <taxon>Streptomyces</taxon>
    </lineage>
</organism>
<sequence length="242" mass="25414">MRGRVAGCAALLLALLTGCGDGGAKAETKPARPPATAAGVDGDVDPGKVFTDAELKAALLPAKAIGARARAYDVMSGPSNPYQGGGDWGSCEPGKEAHEQLLRLRGPSASHTVRPFPGAVEDEHPYVHESLLSMTAEQAGRRIELRRQLNKACPRVTVDTDAAPVEEHHVAERLPDLGDEALLETSRIEGGDGYDGSLPRYDVEVRVGGVLVRVSAGTDKDLTLTSAARAAARVRTELHRAG</sequence>
<gene>
    <name evidence="2" type="ORF">ACH4F9_23950</name>
</gene>
<reference evidence="2 3" key="1">
    <citation type="submission" date="2024-10" db="EMBL/GenBank/DDBJ databases">
        <title>The Natural Products Discovery Center: Release of the First 8490 Sequenced Strains for Exploring Actinobacteria Biosynthetic Diversity.</title>
        <authorList>
            <person name="Kalkreuter E."/>
            <person name="Kautsar S.A."/>
            <person name="Yang D."/>
            <person name="Bader C.D."/>
            <person name="Teijaro C.N."/>
            <person name="Fluegel L."/>
            <person name="Davis C.M."/>
            <person name="Simpson J.R."/>
            <person name="Lauterbach L."/>
            <person name="Steele A.D."/>
            <person name="Gui C."/>
            <person name="Meng S."/>
            <person name="Li G."/>
            <person name="Viehrig K."/>
            <person name="Ye F."/>
            <person name="Su P."/>
            <person name="Kiefer A.F."/>
            <person name="Nichols A."/>
            <person name="Cepeda A.J."/>
            <person name="Yan W."/>
            <person name="Fan B."/>
            <person name="Jiang Y."/>
            <person name="Adhikari A."/>
            <person name="Zheng C.-J."/>
            <person name="Schuster L."/>
            <person name="Cowan T.M."/>
            <person name="Smanski M.J."/>
            <person name="Chevrette M.G."/>
            <person name="De Carvalho L.P.S."/>
            <person name="Shen B."/>
        </authorList>
    </citation>
    <scope>NUCLEOTIDE SEQUENCE [LARGE SCALE GENOMIC DNA]</scope>
    <source>
        <strain evidence="2 3">NPDC017990</strain>
    </source>
</reference>
<dbReference type="EMBL" id="JBIRGQ010000004">
    <property type="protein sequence ID" value="MFH8548068.1"/>
    <property type="molecule type" value="Genomic_DNA"/>
</dbReference>
<protein>
    <recommendedName>
        <fullName evidence="4">Lipoprotein</fullName>
    </recommendedName>
</protein>
<comment type="caution">
    <text evidence="2">The sequence shown here is derived from an EMBL/GenBank/DDBJ whole genome shotgun (WGS) entry which is preliminary data.</text>
</comment>
<feature type="signal peptide" evidence="1">
    <location>
        <begin position="1"/>
        <end position="26"/>
    </location>
</feature>
<evidence type="ECO:0008006" key="4">
    <source>
        <dbReference type="Google" id="ProtNLM"/>
    </source>
</evidence>
<evidence type="ECO:0000313" key="3">
    <source>
        <dbReference type="Proteomes" id="UP001610818"/>
    </source>
</evidence>
<keyword evidence="3" id="KW-1185">Reference proteome</keyword>
<feature type="chain" id="PRO_5045105498" description="Lipoprotein" evidence="1">
    <location>
        <begin position="27"/>
        <end position="242"/>
    </location>
</feature>
<dbReference type="PROSITE" id="PS51257">
    <property type="entry name" value="PROKAR_LIPOPROTEIN"/>
    <property type="match status" value="1"/>
</dbReference>
<proteinExistence type="predicted"/>
<dbReference type="Proteomes" id="UP001610818">
    <property type="component" value="Unassembled WGS sequence"/>
</dbReference>
<accession>A0ABW7QSU3</accession>
<keyword evidence="1" id="KW-0732">Signal</keyword>